<dbReference type="Proteomes" id="UP000603453">
    <property type="component" value="Unassembled WGS sequence"/>
</dbReference>
<dbReference type="InterPro" id="IPR011022">
    <property type="entry name" value="Arrestin_C-like"/>
</dbReference>
<protein>
    <recommendedName>
        <fullName evidence="2">Arrestin C-terminal-like domain-containing protein</fullName>
    </recommendedName>
</protein>
<dbReference type="InterPro" id="IPR050357">
    <property type="entry name" value="Arrestin_domain-protein"/>
</dbReference>
<proteinExistence type="predicted"/>
<dbReference type="EMBL" id="JAEPRD010000119">
    <property type="protein sequence ID" value="KAG2197935.1"/>
    <property type="molecule type" value="Genomic_DNA"/>
</dbReference>
<reference evidence="3" key="1">
    <citation type="submission" date="2020-12" db="EMBL/GenBank/DDBJ databases">
        <title>Metabolic potential, ecology and presence of endohyphal bacteria is reflected in genomic diversity of Mucoromycotina.</title>
        <authorList>
            <person name="Muszewska A."/>
            <person name="Okrasinska A."/>
            <person name="Steczkiewicz K."/>
            <person name="Drgas O."/>
            <person name="Orlowska M."/>
            <person name="Perlinska-Lenart U."/>
            <person name="Aleksandrzak-Piekarczyk T."/>
            <person name="Szatraj K."/>
            <person name="Zielenkiewicz U."/>
            <person name="Pilsyk S."/>
            <person name="Malc E."/>
            <person name="Mieczkowski P."/>
            <person name="Kruszewska J.S."/>
            <person name="Biernat P."/>
            <person name="Pawlowska J."/>
        </authorList>
    </citation>
    <scope>NUCLEOTIDE SEQUENCE</scope>
    <source>
        <strain evidence="3">WA0000017839</strain>
    </source>
</reference>
<evidence type="ECO:0000313" key="4">
    <source>
        <dbReference type="Proteomes" id="UP000603453"/>
    </source>
</evidence>
<gene>
    <name evidence="3" type="ORF">INT47_002962</name>
</gene>
<dbReference type="Pfam" id="PF02752">
    <property type="entry name" value="Arrestin_C"/>
    <property type="match status" value="1"/>
</dbReference>
<evidence type="ECO:0000259" key="2">
    <source>
        <dbReference type="Pfam" id="PF02752"/>
    </source>
</evidence>
<dbReference type="InterPro" id="IPR014752">
    <property type="entry name" value="Arrestin-like_C"/>
</dbReference>
<dbReference type="GO" id="GO:0015031">
    <property type="term" value="P:protein transport"/>
    <property type="evidence" value="ECO:0007669"/>
    <property type="project" value="TreeGrafter"/>
</dbReference>
<dbReference type="OrthoDB" id="387657at2759"/>
<feature type="region of interest" description="Disordered" evidence="1">
    <location>
        <begin position="406"/>
        <end position="426"/>
    </location>
</feature>
<accession>A0A8H7QTE5</accession>
<sequence length="426" mass="47688">MKFSNVFRSNPIRSFELTVASGDTKAVAFGAGSIINGNVKLFLDKAITIKSIRVVFKCEEWDKKKGPSCTLFSVESCIWSQQEPTESETGNHIYLFAIQLPSSVNFPPTIRDAYLGHRIEYSLQGYLDLLDSTTRSTSIVPLTYLPLVSLDDFTTRHHKKSKTIKIEKGEEYVEVTAKLVNPSSCPGTFYYYFYFVARLSISYKFTILGELCSVKLHTHNQSSYNINQVQVFLLSTATSLSSSNREYPDLPVAIGPSYHHKQRQIHSESFYVTIPRYSRDNTTICPFKVPTFCVPTTQCHLGKYIDITYEVVIIIPTMGHSSSESGGTNNLLVNPRAIRLPLIVTTIPYISNLPKLQIPFADENNTDVPTFIKYNESPLPSPGGAWSPGSPIDELDLLFELPHQASSSGHLMPPPTLRRSVSIHSE</sequence>
<keyword evidence="4" id="KW-1185">Reference proteome</keyword>
<evidence type="ECO:0000256" key="1">
    <source>
        <dbReference type="SAM" id="MobiDB-lite"/>
    </source>
</evidence>
<dbReference type="SUPFAM" id="SSF81296">
    <property type="entry name" value="E set domains"/>
    <property type="match status" value="1"/>
</dbReference>
<dbReference type="GO" id="GO:0005737">
    <property type="term" value="C:cytoplasm"/>
    <property type="evidence" value="ECO:0007669"/>
    <property type="project" value="TreeGrafter"/>
</dbReference>
<dbReference type="Gene3D" id="2.60.40.640">
    <property type="match status" value="2"/>
</dbReference>
<evidence type="ECO:0000313" key="3">
    <source>
        <dbReference type="EMBL" id="KAG2197935.1"/>
    </source>
</evidence>
<dbReference type="PANTHER" id="PTHR11188:SF17">
    <property type="entry name" value="FI21816P1"/>
    <property type="match status" value="1"/>
</dbReference>
<dbReference type="AlphaFoldDB" id="A0A8H7QTE5"/>
<organism evidence="3 4">
    <name type="scientific">Mucor saturninus</name>
    <dbReference type="NCBI Taxonomy" id="64648"/>
    <lineage>
        <taxon>Eukaryota</taxon>
        <taxon>Fungi</taxon>
        <taxon>Fungi incertae sedis</taxon>
        <taxon>Mucoromycota</taxon>
        <taxon>Mucoromycotina</taxon>
        <taxon>Mucoromycetes</taxon>
        <taxon>Mucorales</taxon>
        <taxon>Mucorineae</taxon>
        <taxon>Mucoraceae</taxon>
        <taxon>Mucor</taxon>
    </lineage>
</organism>
<dbReference type="PANTHER" id="PTHR11188">
    <property type="entry name" value="ARRESTIN DOMAIN CONTAINING PROTEIN"/>
    <property type="match status" value="1"/>
</dbReference>
<comment type="caution">
    <text evidence="3">The sequence shown here is derived from an EMBL/GenBank/DDBJ whole genome shotgun (WGS) entry which is preliminary data.</text>
</comment>
<dbReference type="InterPro" id="IPR014756">
    <property type="entry name" value="Ig_E-set"/>
</dbReference>
<feature type="domain" description="Arrestin C-terminal-like" evidence="2">
    <location>
        <begin position="200"/>
        <end position="325"/>
    </location>
</feature>
<name>A0A8H7QTE5_9FUNG</name>